<organism evidence="1 2">
    <name type="scientific">Phyllobacterium zundukense</name>
    <dbReference type="NCBI Taxonomy" id="1867719"/>
    <lineage>
        <taxon>Bacteria</taxon>
        <taxon>Pseudomonadati</taxon>
        <taxon>Pseudomonadota</taxon>
        <taxon>Alphaproteobacteria</taxon>
        <taxon>Hyphomicrobiales</taxon>
        <taxon>Phyllobacteriaceae</taxon>
        <taxon>Phyllobacterium</taxon>
    </lineage>
</organism>
<proteinExistence type="predicted"/>
<gene>
    <name evidence="1" type="ORF">B5P45_01630</name>
</gene>
<protein>
    <submittedName>
        <fullName evidence="1">Uncharacterized protein</fullName>
    </submittedName>
</protein>
<evidence type="ECO:0000313" key="1">
    <source>
        <dbReference type="EMBL" id="PIO46527.1"/>
    </source>
</evidence>
<sequence length="68" mass="7559">MSHYIPREAYERLVAALQSSPSGMLDARSHIVVALGEIADIWPDDIKEECEAPIIPRANLKLSTAREL</sequence>
<evidence type="ECO:0000313" key="2">
    <source>
        <dbReference type="Proteomes" id="UP000232163"/>
    </source>
</evidence>
<dbReference type="KEGG" id="pht:BLM14_10450"/>
<dbReference type="EMBL" id="MZMT01000003">
    <property type="protein sequence ID" value="PIO46527.1"/>
    <property type="molecule type" value="Genomic_DNA"/>
</dbReference>
<dbReference type="RefSeq" id="WP_099999324.1">
    <property type="nucleotide sequence ID" value="NZ_CP017940.1"/>
</dbReference>
<dbReference type="Proteomes" id="UP000232163">
    <property type="component" value="Unassembled WGS sequence"/>
</dbReference>
<name>A0A2N9W459_9HYPH</name>
<reference evidence="1 2" key="1">
    <citation type="journal article" date="2017" name="Int J Environ Stud">
        <title>Does the Miocene-Pliocene relict legume Oxytropis triphylla form nitrogen-fixing nodules with a combination of bacterial strains?</title>
        <authorList>
            <person name="Safronova V."/>
            <person name="Belimov A."/>
            <person name="Sazanova A."/>
            <person name="Kuznetsova I."/>
            <person name="Popova J."/>
            <person name="Andronov E."/>
            <person name="Verkhozina A."/>
            <person name="Tikhonovich I."/>
        </authorList>
    </citation>
    <scope>NUCLEOTIDE SEQUENCE [LARGE SCALE GENOMIC DNA]</scope>
    <source>
        <strain evidence="1 2">Tri-38</strain>
    </source>
</reference>
<keyword evidence="2" id="KW-1185">Reference proteome</keyword>
<comment type="caution">
    <text evidence="1">The sequence shown here is derived from an EMBL/GenBank/DDBJ whole genome shotgun (WGS) entry which is preliminary data.</text>
</comment>
<accession>A0A2N9W459</accession>
<dbReference type="AlphaFoldDB" id="A0A2N9W459"/>
<dbReference type="OrthoDB" id="8456433at2"/>